<feature type="region of interest" description="Disordered" evidence="2">
    <location>
        <begin position="982"/>
        <end position="1075"/>
    </location>
</feature>
<feature type="region of interest" description="Disordered" evidence="2">
    <location>
        <begin position="1155"/>
        <end position="1183"/>
    </location>
</feature>
<feature type="coiled-coil region" evidence="1">
    <location>
        <begin position="843"/>
        <end position="930"/>
    </location>
</feature>
<feature type="compositionally biased region" description="Polar residues" evidence="2">
    <location>
        <begin position="648"/>
        <end position="662"/>
    </location>
</feature>
<evidence type="ECO:0000256" key="2">
    <source>
        <dbReference type="SAM" id="MobiDB-lite"/>
    </source>
</evidence>
<dbReference type="PANTHER" id="PTHR45615:SF66">
    <property type="entry name" value="CARD DOMAIN-CONTAINING PROTEIN"/>
    <property type="match status" value="1"/>
</dbReference>
<gene>
    <name evidence="3" type="ORF">GCM10009863_04510</name>
</gene>
<feature type="coiled-coil region" evidence="1">
    <location>
        <begin position="570"/>
        <end position="597"/>
    </location>
</feature>
<feature type="coiled-coil region" evidence="1">
    <location>
        <begin position="341"/>
        <end position="401"/>
    </location>
</feature>
<feature type="compositionally biased region" description="Low complexity" evidence="2">
    <location>
        <begin position="1280"/>
        <end position="1294"/>
    </location>
</feature>
<feature type="compositionally biased region" description="Basic and acidic residues" evidence="2">
    <location>
        <begin position="1678"/>
        <end position="1699"/>
    </location>
</feature>
<name>A0ABN3PN04_9ACTN</name>
<evidence type="ECO:0000313" key="4">
    <source>
        <dbReference type="Proteomes" id="UP001501447"/>
    </source>
</evidence>
<evidence type="ECO:0008006" key="5">
    <source>
        <dbReference type="Google" id="ProtNLM"/>
    </source>
</evidence>
<feature type="compositionally biased region" description="Basic and acidic residues" evidence="2">
    <location>
        <begin position="984"/>
        <end position="1013"/>
    </location>
</feature>
<feature type="compositionally biased region" description="Basic and acidic residues" evidence="2">
    <location>
        <begin position="459"/>
        <end position="471"/>
    </location>
</feature>
<accession>A0ABN3PN04</accession>
<sequence length="1699" mass="180668">MYELSRIRLYSIGPAGARYADTVLDLRGVGATVPSPAPAQADFFEEEPHGPPRRPAPAGVLFLENGGGKSVLLKLIFSVMLPGHRNTLGGASSGVLRKFLLADDCGHVALEWQHTRTGETIVVGKVSEWRGRQVSGDPRKFAEAWYSFRPGPGMSLDSLPVAESAALRPSAEGASAARGRRRTMKGFRDVLTETGKAYPNLDVAWEEIHERWNEHLTGLGLDPELFRYQREMNADEGEAAGLFAVKNDSDFTDLLLRAVTDTRDTDGLADLVHGFAHKLGRRAELTAERDFTAGSLDFLHRITEAAGTRARAREIHVGAERRTRALAQRLSARGTQEHGRAAELAEQLAQAQESVTEAESARSRASDIAAELAYRHASLALASAEKSAAAQKRELSEARTLHAAWQAAETVLAHRTAADRSARVAAAIQEAERDAAPALAARARAAAALVRALNASAEDGERIATEQEERSAALQSESESAHRDATTAATEAQRARSETGHLRQRLAEVEQETAEAVRAGWLDDTGPDADPARAALAASDAEKTAVAAFESAREAARRGAERARESGVAHASAELAAARAEDAAEAAESTYAAERATAEALGAEARLAELLGLPAAWGGPAATTAASAATPSVPGQRGTADARGAQAVNEQDPQGQPATSATGPGRWQSAVQGALSAEELDRNADTLTQLLEDGVAAAERQLFELRTRAAEDSRMLGALGDGGLLPPGPDVTATVEFLGEHGVPALPGWRYLAQAVDPADHAAVLAARPELVDGVVITDPDSHARAREVLAGAALLPRSAVAVGTSAALLAPAPAPGSGAESGVFLVPPNPAMHDERAADDERRQLKERAAARDEEIRSLAARLSADRALGARLSSWRAGCPRGRLAELADAAAAAREAAELAQQRLLDARGARQEADEAAAETARVRDERQEEAQRARRSADALAGLAFRLRERSGWQTRLRELADEAAAAEERAAVCVERAGAADEERRAAQRAADDARRTARTLRAERAEIAGVPDDPEESAAGTAGSDPDSASRPEGESGSDSAEAHGRQPNRARQPKQTEAARPASLPDLREAYRSASQLYEKVGVGADLRAEQARAESDESAALATLDRLTNKVRTRAAQLLEGPDGADGPSRQAAAARAEALVQKLEARGSEASEQLGRLRGEAERLAPQDGERHTDLAEELVPADAAQAQTLLRTANAELAARGDDLDAARTVHGSLTRAHTAAEDAAVGFDETATTLRDLLRDPSPSSQPRPKGGDPDPGPGEGEGEESVEPYPGSPAEARQAAAEARRSLRGCAADLTAAEQALREAGDLLVRHANSSRYEQVRTPARQQIRELPAASLPEHAAAWAAAFAPRLRVLTDELTQLERNRDSIVDRLRGLVESALTTLRSAQRLSRLPEGLGEWSGQEFLRIRFDDPDQATLTERLGEVIDEATRAAVRKNSDLRRDGMSLLLRGVHAALQPRGVSVEILKPDAVLRAERVPVGQMGDVFSGGQLLTAAIALYCTMAALRSNDRGNDKHRHAGTLFLDNPIGRANATYLLELQRAVADALGVQLLYTTGLFDTTALAEFPLVIRLRNDADLRAGLKYISVEEHLRPGLPQAEADESEPAVHGEITATRMFRRPGEDAADARPASEAGRTVAEPKGAEPLPGPERGLPGPEQPDGTQENAPDARKDVPAPQPPRDERDEAPR</sequence>
<dbReference type="EMBL" id="BAAARJ010000001">
    <property type="protein sequence ID" value="GAA2594443.1"/>
    <property type="molecule type" value="Genomic_DNA"/>
</dbReference>
<reference evidence="3 4" key="1">
    <citation type="journal article" date="2019" name="Int. J. Syst. Evol. Microbiol.">
        <title>The Global Catalogue of Microorganisms (GCM) 10K type strain sequencing project: providing services to taxonomists for standard genome sequencing and annotation.</title>
        <authorList>
            <consortium name="The Broad Institute Genomics Platform"/>
            <consortium name="The Broad Institute Genome Sequencing Center for Infectious Disease"/>
            <person name="Wu L."/>
            <person name="Ma J."/>
        </authorList>
    </citation>
    <scope>NUCLEOTIDE SEQUENCE [LARGE SCALE GENOMIC DNA]</scope>
    <source>
        <strain evidence="3 4">JCM 16373</strain>
    </source>
</reference>
<feature type="region of interest" description="Disordered" evidence="2">
    <location>
        <begin position="625"/>
        <end position="667"/>
    </location>
</feature>
<keyword evidence="1" id="KW-0175">Coiled coil</keyword>
<feature type="compositionally biased region" description="Basic and acidic residues" evidence="2">
    <location>
        <begin position="493"/>
        <end position="504"/>
    </location>
</feature>
<organism evidence="3 4">
    <name type="scientific">Streptomyces axinellae</name>
    <dbReference type="NCBI Taxonomy" id="552788"/>
    <lineage>
        <taxon>Bacteria</taxon>
        <taxon>Bacillati</taxon>
        <taxon>Actinomycetota</taxon>
        <taxon>Actinomycetes</taxon>
        <taxon>Kitasatosporales</taxon>
        <taxon>Streptomycetaceae</taxon>
        <taxon>Streptomyces</taxon>
    </lineage>
</organism>
<feature type="region of interest" description="Disordered" evidence="2">
    <location>
        <begin position="456"/>
        <end position="504"/>
    </location>
</feature>
<evidence type="ECO:0000313" key="3">
    <source>
        <dbReference type="EMBL" id="GAA2594443.1"/>
    </source>
</evidence>
<proteinExistence type="predicted"/>
<feature type="region of interest" description="Disordered" evidence="2">
    <location>
        <begin position="1624"/>
        <end position="1699"/>
    </location>
</feature>
<evidence type="ECO:0000256" key="1">
    <source>
        <dbReference type="SAM" id="Coils"/>
    </source>
</evidence>
<feature type="compositionally biased region" description="Low complexity" evidence="2">
    <location>
        <begin position="1660"/>
        <end position="1670"/>
    </location>
</feature>
<protein>
    <recommendedName>
        <fullName evidence="5">Chromosome segregation ATPase</fullName>
    </recommendedName>
</protein>
<feature type="region of interest" description="Disordered" evidence="2">
    <location>
        <begin position="1249"/>
        <end position="1295"/>
    </location>
</feature>
<keyword evidence="4" id="KW-1185">Reference proteome</keyword>
<dbReference type="PANTHER" id="PTHR45615">
    <property type="entry name" value="MYOSIN HEAVY CHAIN, NON-MUSCLE"/>
    <property type="match status" value="1"/>
</dbReference>
<dbReference type="RefSeq" id="WP_344561536.1">
    <property type="nucleotide sequence ID" value="NZ_BAAARJ010000001.1"/>
</dbReference>
<dbReference type="Proteomes" id="UP001501447">
    <property type="component" value="Unassembled WGS sequence"/>
</dbReference>
<comment type="caution">
    <text evidence="3">The sequence shown here is derived from an EMBL/GenBank/DDBJ whole genome shotgun (WGS) entry which is preliminary data.</text>
</comment>